<keyword evidence="3" id="KW-0378">Hydrolase</keyword>
<evidence type="ECO:0000256" key="6">
    <source>
        <dbReference type="SAM" id="SignalP"/>
    </source>
</evidence>
<dbReference type="Gene3D" id="3.90.1720.10">
    <property type="entry name" value="endopeptidase domain like (from Nostoc punctiforme)"/>
    <property type="match status" value="1"/>
</dbReference>
<evidence type="ECO:0000256" key="1">
    <source>
        <dbReference type="ARBA" id="ARBA00007074"/>
    </source>
</evidence>
<dbReference type="Pfam" id="PF00877">
    <property type="entry name" value="NLPC_P60"/>
    <property type="match status" value="1"/>
</dbReference>
<feature type="chain" id="PRO_5045373194" evidence="6">
    <location>
        <begin position="27"/>
        <end position="317"/>
    </location>
</feature>
<evidence type="ECO:0000259" key="7">
    <source>
        <dbReference type="PROSITE" id="PS51935"/>
    </source>
</evidence>
<evidence type="ECO:0000313" key="9">
    <source>
        <dbReference type="Proteomes" id="UP001332243"/>
    </source>
</evidence>
<dbReference type="InterPro" id="IPR051794">
    <property type="entry name" value="PG_Endopeptidase_C40"/>
</dbReference>
<keyword evidence="4" id="KW-0788">Thiol protease</keyword>
<dbReference type="SUPFAM" id="SSF54001">
    <property type="entry name" value="Cysteine proteinases"/>
    <property type="match status" value="1"/>
</dbReference>
<keyword evidence="9" id="KW-1185">Reference proteome</keyword>
<evidence type="ECO:0000256" key="5">
    <source>
        <dbReference type="SAM" id="Coils"/>
    </source>
</evidence>
<feature type="signal peptide" evidence="6">
    <location>
        <begin position="1"/>
        <end position="26"/>
    </location>
</feature>
<evidence type="ECO:0000313" key="8">
    <source>
        <dbReference type="EMBL" id="MEE6257371.1"/>
    </source>
</evidence>
<reference evidence="8 9" key="1">
    <citation type="submission" date="2024-01" db="EMBL/GenBank/DDBJ databases">
        <title>Genome insights into Plantactinospora sonchi sp. nov.</title>
        <authorList>
            <person name="Wang L."/>
        </authorList>
    </citation>
    <scope>NUCLEOTIDE SEQUENCE [LARGE SCALE GENOMIC DNA]</scope>
    <source>
        <strain evidence="8 9">NEAU-QY2</strain>
    </source>
</reference>
<dbReference type="RefSeq" id="WP_331212486.1">
    <property type="nucleotide sequence ID" value="NZ_JAZGQK010000002.1"/>
</dbReference>
<dbReference type="Proteomes" id="UP001332243">
    <property type="component" value="Unassembled WGS sequence"/>
</dbReference>
<protein>
    <submittedName>
        <fullName evidence="8">NlpC/P60 family protein</fullName>
    </submittedName>
</protein>
<evidence type="ECO:0000256" key="4">
    <source>
        <dbReference type="ARBA" id="ARBA00022807"/>
    </source>
</evidence>
<gene>
    <name evidence="8" type="ORF">V1633_02570</name>
</gene>
<dbReference type="EMBL" id="JAZGQK010000002">
    <property type="protein sequence ID" value="MEE6257371.1"/>
    <property type="molecule type" value="Genomic_DNA"/>
</dbReference>
<comment type="similarity">
    <text evidence="1">Belongs to the peptidase C40 family.</text>
</comment>
<keyword evidence="6" id="KW-0732">Signal</keyword>
<dbReference type="PANTHER" id="PTHR47359:SF3">
    <property type="entry name" value="NLP_P60 DOMAIN-CONTAINING PROTEIN-RELATED"/>
    <property type="match status" value="1"/>
</dbReference>
<sequence>MRNLLRALVVATVSAALVAPVSVARAEPTAAELTQQINKASDELEKVVESYNKLNGDIKKSKAGVAELNARIGPLEQQVVQGRAEVAQIASRAYKSGGLSDANALLGRSAAADLVDRLGALEQLARDRDRQLSTFNATQRHLLDQKAELNATLARQNAQAKQLASQKKKIEKDLDKLYDMRREAYGSPTSYSGKYTGKIPKIDGDAGKAVTFAYNAIGTPYVYAADGPNGYDCSGLTSAAWRAAGKSLPHNAAQQWDAVAHIGRGDLKPGDLVFYSGLGHVAIFVGSGKVIHAPTAGESVKLASVDMMSPYGYGRVR</sequence>
<proteinExistence type="inferred from homology"/>
<name>A0ABU7RLK3_9ACTN</name>
<feature type="coiled-coil region" evidence="5">
    <location>
        <begin position="30"/>
        <end position="57"/>
    </location>
</feature>
<comment type="caution">
    <text evidence="8">The sequence shown here is derived from an EMBL/GenBank/DDBJ whole genome shotgun (WGS) entry which is preliminary data.</text>
</comment>
<dbReference type="Gene3D" id="6.10.250.3150">
    <property type="match status" value="1"/>
</dbReference>
<organism evidence="8 9">
    <name type="scientific">Plantactinospora sonchi</name>
    <dbReference type="NCBI Taxonomy" id="1544735"/>
    <lineage>
        <taxon>Bacteria</taxon>
        <taxon>Bacillati</taxon>
        <taxon>Actinomycetota</taxon>
        <taxon>Actinomycetes</taxon>
        <taxon>Micromonosporales</taxon>
        <taxon>Micromonosporaceae</taxon>
        <taxon>Plantactinospora</taxon>
    </lineage>
</organism>
<dbReference type="InterPro" id="IPR038765">
    <property type="entry name" value="Papain-like_cys_pep_sf"/>
</dbReference>
<keyword evidence="5" id="KW-0175">Coiled coil</keyword>
<feature type="coiled-coil region" evidence="5">
    <location>
        <begin position="146"/>
        <end position="180"/>
    </location>
</feature>
<evidence type="ECO:0000256" key="3">
    <source>
        <dbReference type="ARBA" id="ARBA00022801"/>
    </source>
</evidence>
<keyword evidence="2" id="KW-0645">Protease</keyword>
<dbReference type="InterPro" id="IPR000064">
    <property type="entry name" value="NLP_P60_dom"/>
</dbReference>
<feature type="domain" description="NlpC/P60" evidence="7">
    <location>
        <begin position="203"/>
        <end position="317"/>
    </location>
</feature>
<dbReference type="PANTHER" id="PTHR47359">
    <property type="entry name" value="PEPTIDOGLYCAN DL-ENDOPEPTIDASE CWLO"/>
    <property type="match status" value="1"/>
</dbReference>
<accession>A0ABU7RLK3</accession>
<evidence type="ECO:0000256" key="2">
    <source>
        <dbReference type="ARBA" id="ARBA00022670"/>
    </source>
</evidence>
<dbReference type="PROSITE" id="PS51935">
    <property type="entry name" value="NLPC_P60"/>
    <property type="match status" value="1"/>
</dbReference>